<comment type="cofactor">
    <cofactor evidence="7">
        <name>Zn(2+)</name>
        <dbReference type="ChEBI" id="CHEBI:29105"/>
    </cofactor>
    <text evidence="7">Binds 1 zinc ion.</text>
</comment>
<keyword evidence="9" id="KW-1185">Reference proteome</keyword>
<keyword evidence="3 7" id="KW-0479">Metal-binding</keyword>
<keyword evidence="5 7" id="KW-0378">Hydrolase</keyword>
<dbReference type="GO" id="GO:0008270">
    <property type="term" value="F:zinc ion binding"/>
    <property type="evidence" value="ECO:0007669"/>
    <property type="project" value="UniProtKB-UniRule"/>
</dbReference>
<dbReference type="AlphaFoldDB" id="A0A1M7SIE5"/>
<evidence type="ECO:0000256" key="5">
    <source>
        <dbReference type="ARBA" id="ARBA00022801"/>
    </source>
</evidence>
<protein>
    <recommendedName>
        <fullName evidence="7">Endoribonuclease YbeY</fullName>
        <ecNumber evidence="7">3.1.-.-</ecNumber>
    </recommendedName>
</protein>
<keyword evidence="7" id="KW-0690">Ribosome biogenesis</keyword>
<gene>
    <name evidence="7" type="primary">ybeY</name>
    <name evidence="8" type="ORF">SAMN02745226_00902</name>
</gene>
<dbReference type="RefSeq" id="WP_072758813.1">
    <property type="nucleotide sequence ID" value="NZ_FRDJ01000004.1"/>
</dbReference>
<dbReference type="HAMAP" id="MF_00009">
    <property type="entry name" value="Endoribonucl_YbeY"/>
    <property type="match status" value="1"/>
</dbReference>
<dbReference type="InterPro" id="IPR002036">
    <property type="entry name" value="YbeY"/>
</dbReference>
<dbReference type="GO" id="GO:0005737">
    <property type="term" value="C:cytoplasm"/>
    <property type="evidence" value="ECO:0007669"/>
    <property type="project" value="UniProtKB-SubCell"/>
</dbReference>
<dbReference type="EMBL" id="FRDJ01000004">
    <property type="protein sequence ID" value="SHN58223.1"/>
    <property type="molecule type" value="Genomic_DNA"/>
</dbReference>
<keyword evidence="6 7" id="KW-0862">Zinc</keyword>
<keyword evidence="2 7" id="KW-0540">Nuclease</keyword>
<dbReference type="GO" id="GO:0004521">
    <property type="term" value="F:RNA endonuclease activity"/>
    <property type="evidence" value="ECO:0007669"/>
    <property type="project" value="UniProtKB-UniRule"/>
</dbReference>
<dbReference type="Proteomes" id="UP000184207">
    <property type="component" value="Unassembled WGS sequence"/>
</dbReference>
<dbReference type="Pfam" id="PF02130">
    <property type="entry name" value="YbeY"/>
    <property type="match status" value="1"/>
</dbReference>
<sequence>MGAVLDFFDYPKDLEPFLNLIKSKLCSIIEAEIGEVRINFVFIDSEIMTTMNEEYRHKKGPTDVLTFVYAASESGDEFESIEEAEIESVEGPYAEGYICLDVVKSNAEEFGNTFEKELITVFVHSILHMAGYDHEYDSTNAEEMFRKQEEYLKEFQKIIN</sequence>
<dbReference type="OrthoDB" id="9807740at2"/>
<proteinExistence type="inferred from homology"/>
<comment type="subcellular location">
    <subcellularLocation>
        <location evidence="7">Cytoplasm</location>
    </subcellularLocation>
</comment>
<accession>A0A1M7SIE5</accession>
<dbReference type="GO" id="GO:0004222">
    <property type="term" value="F:metalloendopeptidase activity"/>
    <property type="evidence" value="ECO:0007669"/>
    <property type="project" value="InterPro"/>
</dbReference>
<evidence type="ECO:0000256" key="2">
    <source>
        <dbReference type="ARBA" id="ARBA00022722"/>
    </source>
</evidence>
<dbReference type="PANTHER" id="PTHR46986">
    <property type="entry name" value="ENDORIBONUCLEASE YBEY, CHLOROPLASTIC"/>
    <property type="match status" value="1"/>
</dbReference>
<dbReference type="GO" id="GO:0006364">
    <property type="term" value="P:rRNA processing"/>
    <property type="evidence" value="ECO:0007669"/>
    <property type="project" value="UniProtKB-UniRule"/>
</dbReference>
<organism evidence="8 9">
    <name type="scientific">Fervidobacterium gondwanense DSM 13020</name>
    <dbReference type="NCBI Taxonomy" id="1121883"/>
    <lineage>
        <taxon>Bacteria</taxon>
        <taxon>Thermotogati</taxon>
        <taxon>Thermotogota</taxon>
        <taxon>Thermotogae</taxon>
        <taxon>Thermotogales</taxon>
        <taxon>Fervidobacteriaceae</taxon>
        <taxon>Fervidobacterium</taxon>
    </lineage>
</organism>
<feature type="binding site" evidence="7">
    <location>
        <position position="124"/>
    </location>
    <ligand>
        <name>Zn(2+)</name>
        <dbReference type="ChEBI" id="CHEBI:29105"/>
        <note>catalytic</note>
    </ligand>
</feature>
<comment type="similarity">
    <text evidence="1 7">Belongs to the endoribonuclease YbeY family.</text>
</comment>
<dbReference type="InterPro" id="IPR023091">
    <property type="entry name" value="MetalPrtase_cat_dom_sf_prd"/>
</dbReference>
<feature type="binding site" evidence="7">
    <location>
        <position position="128"/>
    </location>
    <ligand>
        <name>Zn(2+)</name>
        <dbReference type="ChEBI" id="CHEBI:29105"/>
        <note>catalytic</note>
    </ligand>
</feature>
<feature type="binding site" evidence="7">
    <location>
        <position position="134"/>
    </location>
    <ligand>
        <name>Zn(2+)</name>
        <dbReference type="ChEBI" id="CHEBI:29105"/>
        <note>catalytic</note>
    </ligand>
</feature>
<keyword evidence="4 7" id="KW-0255">Endonuclease</keyword>
<evidence type="ECO:0000313" key="9">
    <source>
        <dbReference type="Proteomes" id="UP000184207"/>
    </source>
</evidence>
<evidence type="ECO:0000256" key="4">
    <source>
        <dbReference type="ARBA" id="ARBA00022759"/>
    </source>
</evidence>
<dbReference type="SUPFAM" id="SSF55486">
    <property type="entry name" value="Metalloproteases ('zincins'), catalytic domain"/>
    <property type="match status" value="1"/>
</dbReference>
<dbReference type="PANTHER" id="PTHR46986:SF1">
    <property type="entry name" value="ENDORIBONUCLEASE YBEY, CHLOROPLASTIC"/>
    <property type="match status" value="1"/>
</dbReference>
<reference evidence="9" key="1">
    <citation type="submission" date="2016-12" db="EMBL/GenBank/DDBJ databases">
        <authorList>
            <person name="Varghese N."/>
            <person name="Submissions S."/>
        </authorList>
    </citation>
    <scope>NUCLEOTIDE SEQUENCE [LARGE SCALE GENOMIC DNA]</scope>
    <source>
        <strain evidence="9">DSM 13020</strain>
    </source>
</reference>
<evidence type="ECO:0000256" key="6">
    <source>
        <dbReference type="ARBA" id="ARBA00022833"/>
    </source>
</evidence>
<dbReference type="STRING" id="1121883.SAMN02745226_00902"/>
<keyword evidence="7" id="KW-0698">rRNA processing</keyword>
<keyword evidence="7" id="KW-0963">Cytoplasm</keyword>
<evidence type="ECO:0000256" key="1">
    <source>
        <dbReference type="ARBA" id="ARBA00010875"/>
    </source>
</evidence>
<dbReference type="EC" id="3.1.-.-" evidence="7"/>
<dbReference type="Gene3D" id="3.40.390.30">
    <property type="entry name" value="Metalloproteases ('zincins'), catalytic domain"/>
    <property type="match status" value="1"/>
</dbReference>
<comment type="function">
    <text evidence="7">Single strand-specific metallo-endoribonuclease involved in late-stage 70S ribosome quality control and in maturation of the 3' terminus of the 16S rRNA.</text>
</comment>
<dbReference type="NCBIfam" id="TIGR00043">
    <property type="entry name" value="rRNA maturation RNase YbeY"/>
    <property type="match status" value="1"/>
</dbReference>
<evidence type="ECO:0000313" key="8">
    <source>
        <dbReference type="EMBL" id="SHN58223.1"/>
    </source>
</evidence>
<name>A0A1M7SIE5_FERGO</name>
<evidence type="ECO:0000256" key="7">
    <source>
        <dbReference type="HAMAP-Rule" id="MF_00009"/>
    </source>
</evidence>
<evidence type="ECO:0000256" key="3">
    <source>
        <dbReference type="ARBA" id="ARBA00022723"/>
    </source>
</evidence>